<dbReference type="EMBL" id="CP001804">
    <property type="protein sequence ID" value="ACY13070.1"/>
    <property type="molecule type" value="Genomic_DNA"/>
</dbReference>
<reference evidence="2 3" key="1">
    <citation type="journal article" date="2010" name="Stand. Genomic Sci.">
        <title>Complete genome sequence of Haliangium ochraceum type strain (SMP-2).</title>
        <authorList>
            <consortium name="US DOE Joint Genome Institute (JGI-PGF)"/>
            <person name="Ivanova N."/>
            <person name="Daum C."/>
            <person name="Lang E."/>
            <person name="Abt B."/>
            <person name="Kopitz M."/>
            <person name="Saunders E."/>
            <person name="Lapidus A."/>
            <person name="Lucas S."/>
            <person name="Glavina Del Rio T."/>
            <person name="Nolan M."/>
            <person name="Tice H."/>
            <person name="Copeland A."/>
            <person name="Cheng J.F."/>
            <person name="Chen F."/>
            <person name="Bruce D."/>
            <person name="Goodwin L."/>
            <person name="Pitluck S."/>
            <person name="Mavromatis K."/>
            <person name="Pati A."/>
            <person name="Mikhailova N."/>
            <person name="Chen A."/>
            <person name="Palaniappan K."/>
            <person name="Land M."/>
            <person name="Hauser L."/>
            <person name="Chang Y.J."/>
            <person name="Jeffries C.D."/>
            <person name="Detter J.C."/>
            <person name="Brettin T."/>
            <person name="Rohde M."/>
            <person name="Goker M."/>
            <person name="Bristow J."/>
            <person name="Markowitz V."/>
            <person name="Eisen J.A."/>
            <person name="Hugenholtz P."/>
            <person name="Kyrpides N.C."/>
            <person name="Klenk H.P."/>
        </authorList>
    </citation>
    <scope>NUCLEOTIDE SEQUENCE [LARGE SCALE GENOMIC DNA]</scope>
    <source>
        <strain evidence="3">DSM 14365 / CIP 107738 / JCM 11303 / AJ 13395 / SMP-2</strain>
    </source>
</reference>
<evidence type="ECO:0000256" key="1">
    <source>
        <dbReference type="SAM" id="Phobius"/>
    </source>
</evidence>
<proteinExistence type="predicted"/>
<dbReference type="Proteomes" id="UP000001880">
    <property type="component" value="Chromosome"/>
</dbReference>
<dbReference type="RefSeq" id="WP_012825697.1">
    <property type="nucleotide sequence ID" value="NC_013440.1"/>
</dbReference>
<evidence type="ECO:0000313" key="2">
    <source>
        <dbReference type="EMBL" id="ACY13070.1"/>
    </source>
</evidence>
<keyword evidence="3" id="KW-1185">Reference proteome</keyword>
<dbReference type="KEGG" id="hoh:Hoch_0429"/>
<keyword evidence="1" id="KW-0812">Transmembrane</keyword>
<protein>
    <submittedName>
        <fullName evidence="2">Uncharacterized protein</fullName>
    </submittedName>
</protein>
<feature type="transmembrane region" description="Helical" evidence="1">
    <location>
        <begin position="21"/>
        <end position="41"/>
    </location>
</feature>
<gene>
    <name evidence="2" type="ordered locus">Hoch_0429</name>
</gene>
<keyword evidence="1" id="KW-0472">Membrane</keyword>
<accession>D0LK36</accession>
<evidence type="ECO:0000313" key="3">
    <source>
        <dbReference type="Proteomes" id="UP000001880"/>
    </source>
</evidence>
<sequence length="271" mass="30375">MSKAVREDIALRRKHLDDHRPMIVGRSLALGIVGAIPVPLVDDWLRETLLRNTYGKLATARHVEIGHEAMQKLIYGREEPPDLAQLFASATLLRLAARAWAKLLVFLTVARRVRAVARNFTRITLFDHYCARMHTGIGIDPETGAALHETMARAIDETTGELGQRMLRRGISAALRVTLQAPAEVLDIATAGTLRRLLERRRQDGDGTMEFAAAHEVDAVIERELASESSFLGRATRAIDLQLSVQGNPYLDAAIENFERMWRTRQTRSPR</sequence>
<organism evidence="2 3">
    <name type="scientific">Haliangium ochraceum (strain DSM 14365 / JCM 11303 / SMP-2)</name>
    <dbReference type="NCBI Taxonomy" id="502025"/>
    <lineage>
        <taxon>Bacteria</taxon>
        <taxon>Pseudomonadati</taxon>
        <taxon>Myxococcota</taxon>
        <taxon>Polyangia</taxon>
        <taxon>Haliangiales</taxon>
        <taxon>Kofleriaceae</taxon>
        <taxon>Haliangium</taxon>
    </lineage>
</organism>
<name>D0LK36_HALO1</name>
<dbReference type="AlphaFoldDB" id="D0LK36"/>
<dbReference type="HOGENOM" id="CLU_1025902_0_0_7"/>
<dbReference type="STRING" id="502025.Hoch_0429"/>
<keyword evidence="1" id="KW-1133">Transmembrane helix</keyword>